<protein>
    <submittedName>
        <fullName evidence="5">Putative efflux pump membrane fusion protein</fullName>
    </submittedName>
</protein>
<gene>
    <name evidence="5" type="ORF">Pan265_28140</name>
</gene>
<dbReference type="GO" id="GO:1990281">
    <property type="term" value="C:efflux pump complex"/>
    <property type="evidence" value="ECO:0007669"/>
    <property type="project" value="TreeGrafter"/>
</dbReference>
<evidence type="ECO:0000313" key="5">
    <source>
        <dbReference type="EMBL" id="QDU72938.1"/>
    </source>
</evidence>
<evidence type="ECO:0000256" key="1">
    <source>
        <dbReference type="ARBA" id="ARBA00009477"/>
    </source>
</evidence>
<keyword evidence="6" id="KW-1185">Reference proteome</keyword>
<feature type="coiled-coil region" evidence="2">
    <location>
        <begin position="121"/>
        <end position="169"/>
    </location>
</feature>
<dbReference type="Pfam" id="PF25954">
    <property type="entry name" value="Beta-barrel_RND_2"/>
    <property type="match status" value="1"/>
</dbReference>
<dbReference type="SUPFAM" id="SSF111369">
    <property type="entry name" value="HlyD-like secretion proteins"/>
    <property type="match status" value="1"/>
</dbReference>
<dbReference type="Gene3D" id="1.10.287.470">
    <property type="entry name" value="Helix hairpin bin"/>
    <property type="match status" value="1"/>
</dbReference>
<reference evidence="5 6" key="1">
    <citation type="submission" date="2019-02" db="EMBL/GenBank/DDBJ databases">
        <title>Deep-cultivation of Planctomycetes and their phenomic and genomic characterization uncovers novel biology.</title>
        <authorList>
            <person name="Wiegand S."/>
            <person name="Jogler M."/>
            <person name="Boedeker C."/>
            <person name="Pinto D."/>
            <person name="Vollmers J."/>
            <person name="Rivas-Marin E."/>
            <person name="Kohn T."/>
            <person name="Peeters S.H."/>
            <person name="Heuer A."/>
            <person name="Rast P."/>
            <person name="Oberbeckmann S."/>
            <person name="Bunk B."/>
            <person name="Jeske O."/>
            <person name="Meyerdierks A."/>
            <person name="Storesund J.E."/>
            <person name="Kallscheuer N."/>
            <person name="Luecker S."/>
            <person name="Lage O.M."/>
            <person name="Pohl T."/>
            <person name="Merkel B.J."/>
            <person name="Hornburger P."/>
            <person name="Mueller R.-W."/>
            <person name="Bruemmer F."/>
            <person name="Labrenz M."/>
            <person name="Spormann A.M."/>
            <person name="Op den Camp H."/>
            <person name="Overmann J."/>
            <person name="Amann R."/>
            <person name="Jetten M.S.M."/>
            <person name="Mascher T."/>
            <person name="Medema M.H."/>
            <person name="Devos D.P."/>
            <person name="Kaster A.-K."/>
            <person name="Ovreas L."/>
            <person name="Rohde M."/>
            <person name="Galperin M.Y."/>
            <person name="Jogler C."/>
        </authorList>
    </citation>
    <scope>NUCLEOTIDE SEQUENCE [LARGE SCALE GENOMIC DNA]</scope>
    <source>
        <strain evidence="5 6">Pan265</strain>
    </source>
</reference>
<dbReference type="Gene3D" id="2.40.30.170">
    <property type="match status" value="1"/>
</dbReference>
<dbReference type="NCBIfam" id="TIGR01730">
    <property type="entry name" value="RND_mfp"/>
    <property type="match status" value="1"/>
</dbReference>
<dbReference type="Gene3D" id="2.40.420.20">
    <property type="match status" value="1"/>
</dbReference>
<sequence length="440" mass="47773">MGKPTLLTLRHVPTVTRIVVSILVLAAGFGVMSLLIATRVEAMRVDPERQAAVVPVFEAQRVVVQRPWQGYGRAEAIRRSRVPARINSVVTGIPDGLDAGVAVAEGQVLAELDEADFEQQAAADRQEVARLHAELERLDIEESRLSERIELLKKDLAIAQRQENRLRDMYEKRAANLADVERSERESLVLRRELVSANEALDGLPARRASTQASIEAARARSALATLSVERSRVTSPLAGVLSVYDLKIGENVTVGQTLAEVVDLTTIEVPVRLAAAARGTFSPGDAVRLVATSDSSRRWVGRVDRISPSDDPESRTMTAFVVVDQPEAAPNDPQTLPPGLFLSVQMDSHPSDPVLIVPRRAVRAGRLFVVEGDHLESRAVEIAYTVNGSPMDLPVEEWVVIREGAALEEADLVVAEATTLLRDGLRVEAHHLGSSGASP</sequence>
<accession>A0A518C146</accession>
<evidence type="ECO:0000256" key="2">
    <source>
        <dbReference type="SAM" id="Coils"/>
    </source>
</evidence>
<feature type="transmembrane region" description="Helical" evidence="3">
    <location>
        <begin position="15"/>
        <end position="37"/>
    </location>
</feature>
<dbReference type="Proteomes" id="UP000320386">
    <property type="component" value="Chromosome"/>
</dbReference>
<dbReference type="PANTHER" id="PTHR30469">
    <property type="entry name" value="MULTIDRUG RESISTANCE PROTEIN MDTA"/>
    <property type="match status" value="1"/>
</dbReference>
<comment type="similarity">
    <text evidence="1">Belongs to the membrane fusion protein (MFP) (TC 8.A.1) family.</text>
</comment>
<keyword evidence="3" id="KW-1133">Transmembrane helix</keyword>
<dbReference type="RefSeq" id="WP_145447084.1">
    <property type="nucleotide sequence ID" value="NZ_CP036280.1"/>
</dbReference>
<evidence type="ECO:0000259" key="4">
    <source>
        <dbReference type="Pfam" id="PF25954"/>
    </source>
</evidence>
<dbReference type="InterPro" id="IPR006143">
    <property type="entry name" value="RND_pump_MFP"/>
</dbReference>
<dbReference type="KEGG" id="mcad:Pan265_28140"/>
<keyword evidence="3" id="KW-0812">Transmembrane</keyword>
<dbReference type="EMBL" id="CP036280">
    <property type="protein sequence ID" value="QDU72938.1"/>
    <property type="molecule type" value="Genomic_DNA"/>
</dbReference>
<dbReference type="AlphaFoldDB" id="A0A518C146"/>
<dbReference type="Gene3D" id="2.40.50.100">
    <property type="match status" value="1"/>
</dbReference>
<proteinExistence type="inferred from homology"/>
<keyword evidence="3" id="KW-0472">Membrane</keyword>
<evidence type="ECO:0000256" key="3">
    <source>
        <dbReference type="SAM" id="Phobius"/>
    </source>
</evidence>
<name>A0A518C146_9BACT</name>
<dbReference type="OrthoDB" id="286946at2"/>
<organism evidence="5 6">
    <name type="scientific">Mucisphaera calidilacus</name>
    <dbReference type="NCBI Taxonomy" id="2527982"/>
    <lineage>
        <taxon>Bacteria</taxon>
        <taxon>Pseudomonadati</taxon>
        <taxon>Planctomycetota</taxon>
        <taxon>Phycisphaerae</taxon>
        <taxon>Phycisphaerales</taxon>
        <taxon>Phycisphaeraceae</taxon>
        <taxon>Mucisphaera</taxon>
    </lineage>
</organism>
<evidence type="ECO:0000313" key="6">
    <source>
        <dbReference type="Proteomes" id="UP000320386"/>
    </source>
</evidence>
<feature type="domain" description="CusB-like beta-barrel" evidence="4">
    <location>
        <begin position="278"/>
        <end position="349"/>
    </location>
</feature>
<dbReference type="InterPro" id="IPR058792">
    <property type="entry name" value="Beta-barrel_RND_2"/>
</dbReference>
<dbReference type="PANTHER" id="PTHR30469:SF38">
    <property type="entry name" value="HLYD FAMILY SECRETION PROTEIN"/>
    <property type="match status" value="1"/>
</dbReference>
<keyword evidence="2" id="KW-0175">Coiled coil</keyword>
<dbReference type="GO" id="GO:0015562">
    <property type="term" value="F:efflux transmembrane transporter activity"/>
    <property type="evidence" value="ECO:0007669"/>
    <property type="project" value="TreeGrafter"/>
</dbReference>